<accession>A0A382K044</accession>
<dbReference type="EMBL" id="UINC01077776">
    <property type="protein sequence ID" value="SVC18214.1"/>
    <property type="molecule type" value="Genomic_DNA"/>
</dbReference>
<sequence>MNSKEKLAKKLGITVEELENRIQKNKEAEEDVIEATAKKKNKS</sequence>
<organism evidence="2">
    <name type="scientific">marine metagenome</name>
    <dbReference type="NCBI Taxonomy" id="408172"/>
    <lineage>
        <taxon>unclassified sequences</taxon>
        <taxon>metagenomes</taxon>
        <taxon>ecological metagenomes</taxon>
    </lineage>
</organism>
<evidence type="ECO:0000256" key="1">
    <source>
        <dbReference type="SAM" id="Coils"/>
    </source>
</evidence>
<evidence type="ECO:0000313" key="2">
    <source>
        <dbReference type="EMBL" id="SVC18214.1"/>
    </source>
</evidence>
<gene>
    <name evidence="2" type="ORF">METZ01_LOCUS271068</name>
</gene>
<name>A0A382K044_9ZZZZ</name>
<reference evidence="2" key="1">
    <citation type="submission" date="2018-05" db="EMBL/GenBank/DDBJ databases">
        <authorList>
            <person name="Lanie J.A."/>
            <person name="Ng W.-L."/>
            <person name="Kazmierczak K.M."/>
            <person name="Andrzejewski T.M."/>
            <person name="Davidsen T.M."/>
            <person name="Wayne K.J."/>
            <person name="Tettelin H."/>
            <person name="Glass J.I."/>
            <person name="Rusch D."/>
            <person name="Podicherti R."/>
            <person name="Tsui H.-C.T."/>
            <person name="Winkler M.E."/>
        </authorList>
    </citation>
    <scope>NUCLEOTIDE SEQUENCE</scope>
</reference>
<feature type="coiled-coil region" evidence="1">
    <location>
        <begin position="1"/>
        <end position="38"/>
    </location>
</feature>
<protein>
    <submittedName>
        <fullName evidence="2">Uncharacterized protein</fullName>
    </submittedName>
</protein>
<keyword evidence="1" id="KW-0175">Coiled coil</keyword>
<proteinExistence type="predicted"/>
<dbReference type="AlphaFoldDB" id="A0A382K044"/>